<evidence type="ECO:0000313" key="13">
    <source>
        <dbReference type="Proteomes" id="UP000298049"/>
    </source>
</evidence>
<keyword evidence="7 8" id="KW-0131">Cell cycle</keyword>
<feature type="region of interest" description="Disordered" evidence="9">
    <location>
        <begin position="28"/>
        <end position="75"/>
    </location>
</feature>
<evidence type="ECO:0000256" key="10">
    <source>
        <dbReference type="SAM" id="SignalP"/>
    </source>
</evidence>
<dbReference type="InterPro" id="IPR014169">
    <property type="entry name" value="Pal_lipo_C"/>
</dbReference>
<evidence type="ECO:0000256" key="1">
    <source>
        <dbReference type="ARBA" id="ARBA00022618"/>
    </source>
</evidence>
<dbReference type="OrthoDB" id="9809164at2"/>
<evidence type="ECO:0000256" key="6">
    <source>
        <dbReference type="ARBA" id="ARBA00023288"/>
    </source>
</evidence>
<dbReference type="RefSeq" id="WP_136548497.1">
    <property type="nucleotide sequence ID" value="NZ_CP031093.1"/>
</dbReference>
<comment type="similarity">
    <text evidence="8">Belongs to the Pal lipoprotein family.</text>
</comment>
<keyword evidence="13" id="KW-1185">Reference proteome</keyword>
<comment type="subcellular location">
    <subcellularLocation>
        <location evidence="8">Cell outer membrane</location>
        <topology evidence="8">Lipid-anchor</topology>
    </subcellularLocation>
</comment>
<feature type="chain" id="PRO_5020194385" description="Peptidoglycan-associated lipoprotein" evidence="10">
    <location>
        <begin position="23"/>
        <end position="188"/>
    </location>
</feature>
<feature type="signal peptide" evidence="10">
    <location>
        <begin position="1"/>
        <end position="22"/>
    </location>
</feature>
<dbReference type="CDD" id="cd07185">
    <property type="entry name" value="OmpA_C-like"/>
    <property type="match status" value="1"/>
</dbReference>
<evidence type="ECO:0000256" key="4">
    <source>
        <dbReference type="ARBA" id="ARBA00023139"/>
    </source>
</evidence>
<sequence length="188" mass="20334">MINYAKQKAVILALSMAFVAGCSSTGSDQDFGMPGDAQPVDQDGGSEVYGGGSGSGVSGSDLADERAAAEQSRQQDMALRDVRTIYFDFDSAEIRAESRDVLMAHARYLANNSSTDVVLKGHTDERGTTEYNLALGERRAQAVERYLAVNGVSRDRIETVSYGEERPAVSGSGEEAYAKNRRVELEYE</sequence>
<dbReference type="PROSITE" id="PS01068">
    <property type="entry name" value="OMPA_1"/>
    <property type="match status" value="1"/>
</dbReference>
<evidence type="ECO:0000256" key="5">
    <source>
        <dbReference type="ARBA" id="ARBA00023237"/>
    </source>
</evidence>
<keyword evidence="3 8" id="KW-0472">Membrane</keyword>
<dbReference type="PROSITE" id="PS51257">
    <property type="entry name" value="PROKAR_LIPOPROTEIN"/>
    <property type="match status" value="1"/>
</dbReference>
<feature type="compositionally biased region" description="Gly residues" evidence="9">
    <location>
        <begin position="47"/>
        <end position="57"/>
    </location>
</feature>
<dbReference type="HAMAP" id="MF_02204">
    <property type="entry name" value="Pal"/>
    <property type="match status" value="1"/>
</dbReference>
<evidence type="ECO:0000256" key="3">
    <source>
        <dbReference type="ARBA" id="ARBA00023136"/>
    </source>
</evidence>
<dbReference type="Proteomes" id="UP000298049">
    <property type="component" value="Chromosome"/>
</dbReference>
<dbReference type="InterPro" id="IPR039001">
    <property type="entry name" value="Pal"/>
</dbReference>
<dbReference type="PANTHER" id="PTHR30329">
    <property type="entry name" value="STATOR ELEMENT OF FLAGELLAR MOTOR COMPLEX"/>
    <property type="match status" value="1"/>
</dbReference>
<reference evidence="12 13" key="1">
    <citation type="submission" date="2018-07" db="EMBL/GenBank/DDBJ databases">
        <title>Marsedoiliclastica nanhaica gen. nov. sp. nov., a novel marine hydrocarbonoclastic bacterium isolated from an in-situ enriched hydrocarbon-degrading consortium in deep-sea sediment.</title>
        <authorList>
            <person name="Dong C."/>
            <person name="Ma T."/>
            <person name="Liu R."/>
            <person name="Shao Z."/>
        </authorList>
    </citation>
    <scope>NUCLEOTIDE SEQUENCE [LARGE SCALE GENOMIC DNA]</scope>
    <source>
        <strain evidence="13">soil36-7</strain>
    </source>
</reference>
<comment type="subunit">
    <text evidence="8">The Tol-Pal system is composed of five core proteins: the inner membrane proteins TolA, TolQ and TolR, the periplasmic protein TolB and the outer membrane protein Pal. They form a network linking the inner and outer membranes and the peptidoglycan layer.</text>
</comment>
<dbReference type="NCBIfam" id="TIGR02802">
    <property type="entry name" value="Pal_lipo"/>
    <property type="match status" value="1"/>
</dbReference>
<evidence type="ECO:0000259" key="11">
    <source>
        <dbReference type="PROSITE" id="PS51123"/>
    </source>
</evidence>
<proteinExistence type="inferred from homology"/>
<keyword evidence="5 8" id="KW-0998">Cell outer membrane</keyword>
<dbReference type="KEGG" id="hmi:soil367_07745"/>
<keyword evidence="1 8" id="KW-0132">Cell division</keyword>
<dbReference type="InterPro" id="IPR036737">
    <property type="entry name" value="OmpA-like_sf"/>
</dbReference>
<dbReference type="InterPro" id="IPR006665">
    <property type="entry name" value="OmpA-like"/>
</dbReference>
<evidence type="ECO:0000256" key="2">
    <source>
        <dbReference type="ARBA" id="ARBA00022729"/>
    </source>
</evidence>
<dbReference type="PRINTS" id="PR01021">
    <property type="entry name" value="OMPADOMAIN"/>
</dbReference>
<dbReference type="AlphaFoldDB" id="A0A4P7XFT0"/>
<dbReference type="GO" id="GO:0051301">
    <property type="term" value="P:cell division"/>
    <property type="evidence" value="ECO:0007669"/>
    <property type="project" value="UniProtKB-UniRule"/>
</dbReference>
<keyword evidence="2 8" id="KW-0732">Signal</keyword>
<dbReference type="InterPro" id="IPR050330">
    <property type="entry name" value="Bact_OuterMem_StrucFunc"/>
</dbReference>
<name>A0A4P7XFT0_9ALTE</name>
<comment type="function">
    <text evidence="8">Part of the Tol-Pal system, which plays a role in outer membrane invagination during cell division and is important for maintaining outer membrane integrity.</text>
</comment>
<dbReference type="Pfam" id="PF00691">
    <property type="entry name" value="OmpA"/>
    <property type="match status" value="1"/>
</dbReference>
<dbReference type="PROSITE" id="PS51123">
    <property type="entry name" value="OMPA_2"/>
    <property type="match status" value="1"/>
</dbReference>
<evidence type="ECO:0000256" key="7">
    <source>
        <dbReference type="ARBA" id="ARBA00023306"/>
    </source>
</evidence>
<dbReference type="GO" id="GO:0009279">
    <property type="term" value="C:cell outer membrane"/>
    <property type="evidence" value="ECO:0007669"/>
    <property type="project" value="UniProtKB-SubCell"/>
</dbReference>
<dbReference type="InterPro" id="IPR006690">
    <property type="entry name" value="OMPA-like_CS"/>
</dbReference>
<organism evidence="12 13">
    <name type="scientific">Hydrocarboniclastica marina</name>
    <dbReference type="NCBI Taxonomy" id="2259620"/>
    <lineage>
        <taxon>Bacteria</taxon>
        <taxon>Pseudomonadati</taxon>
        <taxon>Pseudomonadota</taxon>
        <taxon>Gammaproteobacteria</taxon>
        <taxon>Alteromonadales</taxon>
        <taxon>Alteromonadaceae</taxon>
        <taxon>Hydrocarboniclastica</taxon>
    </lineage>
</organism>
<accession>A0A4P7XFT0</accession>
<dbReference type="SUPFAM" id="SSF103088">
    <property type="entry name" value="OmpA-like"/>
    <property type="match status" value="1"/>
</dbReference>
<dbReference type="PANTHER" id="PTHR30329:SF21">
    <property type="entry name" value="LIPOPROTEIN YIAD-RELATED"/>
    <property type="match status" value="1"/>
</dbReference>
<evidence type="ECO:0000256" key="9">
    <source>
        <dbReference type="SAM" id="MobiDB-lite"/>
    </source>
</evidence>
<feature type="domain" description="OmpA-like" evidence="11">
    <location>
        <begin position="74"/>
        <end position="188"/>
    </location>
</feature>
<dbReference type="Gene3D" id="3.30.1330.60">
    <property type="entry name" value="OmpA-like domain"/>
    <property type="match status" value="1"/>
</dbReference>
<gene>
    <name evidence="8 12" type="primary">pal</name>
    <name evidence="12" type="ORF">soil367_07745</name>
</gene>
<keyword evidence="4 8" id="KW-0564">Palmitate</keyword>
<evidence type="ECO:0000256" key="8">
    <source>
        <dbReference type="HAMAP-Rule" id="MF_02204"/>
    </source>
</evidence>
<evidence type="ECO:0000313" key="12">
    <source>
        <dbReference type="EMBL" id="QCF25821.1"/>
    </source>
</evidence>
<protein>
    <recommendedName>
        <fullName evidence="8">Peptidoglycan-associated lipoprotein</fullName>
        <shortName evidence="8">PAL</shortName>
    </recommendedName>
</protein>
<keyword evidence="6 8" id="KW-0449">Lipoprotein</keyword>
<dbReference type="InterPro" id="IPR006664">
    <property type="entry name" value="OMP_bac"/>
</dbReference>
<dbReference type="EMBL" id="CP031093">
    <property type="protein sequence ID" value="QCF25821.1"/>
    <property type="molecule type" value="Genomic_DNA"/>
</dbReference>